<comment type="subcellular location">
    <subcellularLocation>
        <location evidence="1">Nucleus</location>
    </subcellularLocation>
</comment>
<evidence type="ECO:0000313" key="6">
    <source>
        <dbReference type="EMBL" id="KAJ8901111.1"/>
    </source>
</evidence>
<gene>
    <name evidence="6" type="ORF">NDN08_004971</name>
</gene>
<dbReference type="GO" id="GO:0005829">
    <property type="term" value="C:cytosol"/>
    <property type="evidence" value="ECO:0007669"/>
    <property type="project" value="TreeGrafter"/>
</dbReference>
<keyword evidence="7" id="KW-1185">Reference proteome</keyword>
<evidence type="ECO:0000256" key="3">
    <source>
        <dbReference type="ARBA" id="ARBA00022448"/>
    </source>
</evidence>
<dbReference type="AlphaFoldDB" id="A0AAV8UI44"/>
<keyword evidence="3" id="KW-0813">Transport</keyword>
<proteinExistence type="inferred from homology"/>
<dbReference type="InterPro" id="IPR058669">
    <property type="entry name" value="TPR_IPO7/11-like"/>
</dbReference>
<dbReference type="PANTHER" id="PTHR10997:SF7">
    <property type="entry name" value="IMPORTIN-11"/>
    <property type="match status" value="1"/>
</dbReference>
<evidence type="ECO:0000259" key="5">
    <source>
        <dbReference type="PROSITE" id="PS50166"/>
    </source>
</evidence>
<dbReference type="InterPro" id="IPR016024">
    <property type="entry name" value="ARM-type_fold"/>
</dbReference>
<comment type="similarity">
    <text evidence="2">Belongs to the importin beta family.</text>
</comment>
<evidence type="ECO:0000256" key="1">
    <source>
        <dbReference type="ARBA" id="ARBA00004123"/>
    </source>
</evidence>
<sequence>MSGRELGGEFMYDVLVHALSGSEDERARAEEKILGLETRSGFYASLAEVGSAGSEVGADVKWLAVVCIKNAVPRSWRKRNNSALTEDERIFVRKTLLGMVGVSHQMLATQVSVAIGRIARLNCPEEWKDLVPTLMTVIGTTATDEQKRIADHALETLHIILKEFSTRRLSKDRKMYEAMAPELLGCLLPIWEMNVGDIVTGGSNWPRSLHTAKLVMKSIRQILAHALPSVEGNEFARRYFTRILELPDIFLRGAQGGSDEEMALSKLAAKSVIEAQNRHPTGFREYLQPFLEVYTSLLMKYDPGRSSEKAEALGCVFVKNVAQCPTYRRPIGSNGDDTEVTPATAAGSIVESFFSTQTCVNLIQELIARIFVLTESELQSWEDDPEGFIRDEEAADWNSDKLRPIAEALYVSLLSRHRDLLVGTVLGLTESVPDSELLLRDACYRAIGRGCYEFTTTLNFAVWFQGQLEPQLKAPISEDMRGKVAKARATWLIGQFVSQIPRDVRVIVYGDLVPLLGDRGDLVIRLTTVGALNALVEDLDFDGNDYAPFFLDSISGIFQLSSATEETESLSLLLQYATSLIEKTEPEIIQPHLGRMAKELMILWDSGVTKQSRSDDLGSKNLIRSSIVSLLKKVIEVVGPNAVKDPDIAKLSYPVIYFGTLAEGGGGVYLTEDAMDLWLVLLHELEEYVEDMSRLFPNLVGILRRDFDNLKVALDIIVAYSVVGGAAFMRTHGQSVLDIFLAITGNVRDRGAVAASEAIEVLLQLFPQEVSKLLVPVFSTMVDLMMANKESTLVSKNHDNLIARVVVQDYDAFEMLIKTQRGHEANPAVARERMLFVVRDLIDKTDMHWGTLRKKLAGMALCAIMARNNENEELLLELPMMLNVLVQVLAELDEEKEPDQHPETAPAGHLVTFIGLTDHDEQPVKEMHSPRKPTLYQQRLQSIHDNDFAANLNFAEVCRTGLNEIRNRNPAGFDAVVATASPSILKQLQERI</sequence>
<dbReference type="GO" id="GO:0006606">
    <property type="term" value="P:protein import into nucleus"/>
    <property type="evidence" value="ECO:0007669"/>
    <property type="project" value="TreeGrafter"/>
</dbReference>
<comment type="caution">
    <text evidence="6">The sequence shown here is derived from an EMBL/GenBank/DDBJ whole genome shotgun (WGS) entry which is preliminary data.</text>
</comment>
<dbReference type="GO" id="GO:0031267">
    <property type="term" value="F:small GTPase binding"/>
    <property type="evidence" value="ECO:0007669"/>
    <property type="project" value="InterPro"/>
</dbReference>
<evidence type="ECO:0000313" key="7">
    <source>
        <dbReference type="Proteomes" id="UP001157974"/>
    </source>
</evidence>
<dbReference type="SUPFAM" id="SSF48371">
    <property type="entry name" value="ARM repeat"/>
    <property type="match status" value="1"/>
</dbReference>
<keyword evidence="4" id="KW-0539">Nucleus</keyword>
<evidence type="ECO:0000256" key="2">
    <source>
        <dbReference type="ARBA" id="ARBA00007991"/>
    </source>
</evidence>
<protein>
    <recommendedName>
        <fullName evidence="5">Importin N-terminal domain-containing protein</fullName>
    </recommendedName>
</protein>
<reference evidence="6 7" key="1">
    <citation type="journal article" date="2023" name="Nat. Commun.">
        <title>Origin of minicircular mitochondrial genomes in red algae.</title>
        <authorList>
            <person name="Lee Y."/>
            <person name="Cho C.H."/>
            <person name="Lee Y.M."/>
            <person name="Park S.I."/>
            <person name="Yang J.H."/>
            <person name="West J.A."/>
            <person name="Bhattacharya D."/>
            <person name="Yoon H.S."/>
        </authorList>
    </citation>
    <scope>NUCLEOTIDE SEQUENCE [LARGE SCALE GENOMIC DNA]</scope>
    <source>
        <strain evidence="6 7">CCMP1338</strain>
        <tissue evidence="6">Whole cell</tissue>
    </source>
</reference>
<dbReference type="Proteomes" id="UP001157974">
    <property type="component" value="Unassembled WGS sequence"/>
</dbReference>
<organism evidence="6 7">
    <name type="scientific">Rhodosorus marinus</name>
    <dbReference type="NCBI Taxonomy" id="101924"/>
    <lineage>
        <taxon>Eukaryota</taxon>
        <taxon>Rhodophyta</taxon>
        <taxon>Stylonematophyceae</taxon>
        <taxon>Stylonematales</taxon>
        <taxon>Stylonemataceae</taxon>
        <taxon>Rhodosorus</taxon>
    </lineage>
</organism>
<dbReference type="Pfam" id="PF03810">
    <property type="entry name" value="IBN_N"/>
    <property type="match status" value="1"/>
</dbReference>
<dbReference type="PROSITE" id="PS50166">
    <property type="entry name" value="IMPORTIN_B_NT"/>
    <property type="match status" value="1"/>
</dbReference>
<dbReference type="InterPro" id="IPR001494">
    <property type="entry name" value="Importin-beta_N"/>
</dbReference>
<evidence type="ECO:0000256" key="4">
    <source>
        <dbReference type="ARBA" id="ARBA00023242"/>
    </source>
</evidence>
<dbReference type="Pfam" id="PF25758">
    <property type="entry name" value="TPR_IPO11"/>
    <property type="match status" value="1"/>
</dbReference>
<feature type="domain" description="Importin N-terminal" evidence="5">
    <location>
        <begin position="29"/>
        <end position="102"/>
    </location>
</feature>
<dbReference type="GO" id="GO:0005635">
    <property type="term" value="C:nuclear envelope"/>
    <property type="evidence" value="ECO:0007669"/>
    <property type="project" value="TreeGrafter"/>
</dbReference>
<name>A0AAV8UI44_9RHOD</name>
<dbReference type="EMBL" id="JAMWBK010000012">
    <property type="protein sequence ID" value="KAJ8901111.1"/>
    <property type="molecule type" value="Genomic_DNA"/>
</dbReference>
<dbReference type="InterPro" id="IPR011989">
    <property type="entry name" value="ARM-like"/>
</dbReference>
<dbReference type="PANTHER" id="PTHR10997">
    <property type="entry name" value="IMPORTIN-7, 8, 11"/>
    <property type="match status" value="1"/>
</dbReference>
<accession>A0AAV8UI44</accession>
<dbReference type="Gene3D" id="1.25.10.10">
    <property type="entry name" value="Leucine-rich Repeat Variant"/>
    <property type="match status" value="1"/>
</dbReference>